<dbReference type="AlphaFoldDB" id="A0A3B0W1H2"/>
<sequence length="170" mass="17527">MKNVVLTKKAGFVASLLLASSLVSANDYVLGDITFSTVDTDVLSPVEGAFTDNFNFSLSEGNFFNALATSSIASISGFTNISLESMTGTTYDIAGIFSVAEFTEASTGESTFLDAGSYILSISGVASAASTGYTLNTVTSPVPEPSAIALMLGGLGLVGFMAARRRNQNV</sequence>
<proteinExistence type="predicted"/>
<name>A0A3B0W1H2_9ZZZZ</name>
<reference evidence="2" key="1">
    <citation type="submission" date="2018-06" db="EMBL/GenBank/DDBJ databases">
        <authorList>
            <person name="Zhirakovskaya E."/>
        </authorList>
    </citation>
    <scope>NUCLEOTIDE SEQUENCE</scope>
</reference>
<dbReference type="NCBIfam" id="TIGR02595">
    <property type="entry name" value="PEP_CTERM"/>
    <property type="match status" value="1"/>
</dbReference>
<dbReference type="NCBIfam" id="NF038126">
    <property type="entry name" value="PEP_CTERM_FxDxF"/>
    <property type="match status" value="1"/>
</dbReference>
<dbReference type="Pfam" id="PF07589">
    <property type="entry name" value="PEP-CTERM"/>
    <property type="match status" value="1"/>
</dbReference>
<dbReference type="EMBL" id="UOFC01000042">
    <property type="protein sequence ID" value="VAW45112.1"/>
    <property type="molecule type" value="Genomic_DNA"/>
</dbReference>
<feature type="domain" description="Ice-binding protein C-terminal" evidence="1">
    <location>
        <begin position="141"/>
        <end position="166"/>
    </location>
</feature>
<evidence type="ECO:0000313" key="2">
    <source>
        <dbReference type="EMBL" id="VAW45112.1"/>
    </source>
</evidence>
<accession>A0A3B0W1H2</accession>
<evidence type="ECO:0000259" key="1">
    <source>
        <dbReference type="Pfam" id="PF07589"/>
    </source>
</evidence>
<organism evidence="2">
    <name type="scientific">hydrothermal vent metagenome</name>
    <dbReference type="NCBI Taxonomy" id="652676"/>
    <lineage>
        <taxon>unclassified sequences</taxon>
        <taxon>metagenomes</taxon>
        <taxon>ecological metagenomes</taxon>
    </lineage>
</organism>
<protein>
    <recommendedName>
        <fullName evidence="1">Ice-binding protein C-terminal domain-containing protein</fullName>
    </recommendedName>
</protein>
<dbReference type="InterPro" id="IPR013424">
    <property type="entry name" value="Ice-binding_C"/>
</dbReference>
<gene>
    <name evidence="2" type="ORF">MNBD_GAMMA03-2049</name>
</gene>